<dbReference type="GO" id="GO:0071230">
    <property type="term" value="P:cellular response to amino acid stimulus"/>
    <property type="evidence" value="ECO:0007669"/>
    <property type="project" value="InterPro"/>
</dbReference>
<reference evidence="12" key="1">
    <citation type="submission" date="2020-11" db="EMBL/GenBank/DDBJ databases">
        <authorList>
            <person name="Tran Van P."/>
        </authorList>
    </citation>
    <scope>NUCLEOTIDE SEQUENCE</scope>
</reference>
<dbReference type="GO" id="GO:0007040">
    <property type="term" value="P:lysosome organization"/>
    <property type="evidence" value="ECO:0007669"/>
    <property type="project" value="InterPro"/>
</dbReference>
<dbReference type="GO" id="GO:0005085">
    <property type="term" value="F:guanyl-nucleotide exchange factor activity"/>
    <property type="evidence" value="ECO:0007669"/>
    <property type="project" value="TreeGrafter"/>
</dbReference>
<dbReference type="Proteomes" id="UP000728032">
    <property type="component" value="Unassembled WGS sequence"/>
</dbReference>
<evidence type="ECO:0000256" key="3">
    <source>
        <dbReference type="ARBA" id="ARBA00010861"/>
    </source>
</evidence>
<dbReference type="GO" id="GO:0042632">
    <property type="term" value="P:cholesterol homeostasis"/>
    <property type="evidence" value="ECO:0007669"/>
    <property type="project" value="InterPro"/>
</dbReference>
<evidence type="ECO:0000313" key="13">
    <source>
        <dbReference type="Proteomes" id="UP000728032"/>
    </source>
</evidence>
<dbReference type="GO" id="GO:0045121">
    <property type="term" value="C:membrane raft"/>
    <property type="evidence" value="ECO:0007669"/>
    <property type="project" value="InterPro"/>
</dbReference>
<sequence>MGAVSSCCLPNKSDDEINERTHILDNPIASPEGLNDSHYNLSPSVMSPSYGALNGRTEQNQLNNTLHKLVAKVIDVSSIDNNIEQSDWNERQRTYGQRLAQIKRPLVLKSKYLSSHQTHVPLINRNLQLDPISEDDLNLINYFSERASLSVHNGFKIHCEESFVVQFDP</sequence>
<dbReference type="InterPro" id="IPR028209">
    <property type="entry name" value="LAMTOR1/MEH1"/>
</dbReference>
<evidence type="ECO:0000256" key="10">
    <source>
        <dbReference type="ARBA" id="ARBA00023288"/>
    </source>
</evidence>
<protein>
    <recommendedName>
        <fullName evidence="4">Ragulator complex protein LAMTOR1</fullName>
    </recommendedName>
    <alternativeName>
        <fullName evidence="11">Late endosomal/lysosomal adaptor and MAPK and MTOR activator 1</fullName>
    </alternativeName>
</protein>
<dbReference type="AlphaFoldDB" id="A0A7R9LVF0"/>
<evidence type="ECO:0000256" key="9">
    <source>
        <dbReference type="ARBA" id="ARBA00023228"/>
    </source>
</evidence>
<evidence type="ECO:0000256" key="7">
    <source>
        <dbReference type="ARBA" id="ARBA00023136"/>
    </source>
</evidence>
<accession>A0A7R9LVF0</accession>
<dbReference type="GO" id="GO:0005765">
    <property type="term" value="C:lysosomal membrane"/>
    <property type="evidence" value="ECO:0007669"/>
    <property type="project" value="UniProtKB-SubCell"/>
</dbReference>
<dbReference type="GO" id="GO:0060090">
    <property type="term" value="F:molecular adaptor activity"/>
    <property type="evidence" value="ECO:0007669"/>
    <property type="project" value="TreeGrafter"/>
</dbReference>
<evidence type="ECO:0000256" key="11">
    <source>
        <dbReference type="ARBA" id="ARBA00032695"/>
    </source>
</evidence>
<dbReference type="GO" id="GO:0031902">
    <property type="term" value="C:late endosome membrane"/>
    <property type="evidence" value="ECO:0007669"/>
    <property type="project" value="UniProtKB-SubCell"/>
</dbReference>
<keyword evidence="9" id="KW-0458">Lysosome</keyword>
<dbReference type="GO" id="GO:0001919">
    <property type="term" value="P:regulation of receptor recycling"/>
    <property type="evidence" value="ECO:0007669"/>
    <property type="project" value="InterPro"/>
</dbReference>
<dbReference type="EMBL" id="CAJPVJ010003237">
    <property type="protein sequence ID" value="CAG2167338.1"/>
    <property type="molecule type" value="Genomic_DNA"/>
</dbReference>
<keyword evidence="8" id="KW-0564">Palmitate</keyword>
<comment type="subcellular location">
    <subcellularLocation>
        <location evidence="2">Late endosome membrane</location>
        <topology evidence="2">Lipid-anchor</topology>
        <orientation evidence="2">Cytoplasmic side</orientation>
    </subcellularLocation>
    <subcellularLocation>
        <location evidence="1">Lysosome membrane</location>
        <topology evidence="1">Lipid-anchor</topology>
        <orientation evidence="1">Cytoplasmic side</orientation>
    </subcellularLocation>
</comment>
<dbReference type="GO" id="GO:0043410">
    <property type="term" value="P:positive regulation of MAPK cascade"/>
    <property type="evidence" value="ECO:0007669"/>
    <property type="project" value="InterPro"/>
</dbReference>
<dbReference type="EMBL" id="OC918062">
    <property type="protein sequence ID" value="CAD7648605.1"/>
    <property type="molecule type" value="Genomic_DNA"/>
</dbReference>
<evidence type="ECO:0000256" key="1">
    <source>
        <dbReference type="ARBA" id="ARBA00004122"/>
    </source>
</evidence>
<dbReference type="Pfam" id="PF15454">
    <property type="entry name" value="LAMTOR"/>
    <property type="match status" value="1"/>
</dbReference>
<proteinExistence type="inferred from homology"/>
<evidence type="ECO:0000256" key="8">
    <source>
        <dbReference type="ARBA" id="ARBA00023139"/>
    </source>
</evidence>
<evidence type="ECO:0000256" key="2">
    <source>
        <dbReference type="ARBA" id="ARBA00004577"/>
    </source>
</evidence>
<dbReference type="GO" id="GO:0032008">
    <property type="term" value="P:positive regulation of TOR signaling"/>
    <property type="evidence" value="ECO:0007669"/>
    <property type="project" value="InterPro"/>
</dbReference>
<dbReference type="GO" id="GO:0071986">
    <property type="term" value="C:Ragulator complex"/>
    <property type="evidence" value="ECO:0007669"/>
    <property type="project" value="InterPro"/>
</dbReference>
<dbReference type="SMART" id="SM01262">
    <property type="entry name" value="LAMTOR"/>
    <property type="match status" value="1"/>
</dbReference>
<keyword evidence="5" id="KW-0519">Myristate</keyword>
<organism evidence="12">
    <name type="scientific">Oppiella nova</name>
    <dbReference type="NCBI Taxonomy" id="334625"/>
    <lineage>
        <taxon>Eukaryota</taxon>
        <taxon>Metazoa</taxon>
        <taxon>Ecdysozoa</taxon>
        <taxon>Arthropoda</taxon>
        <taxon>Chelicerata</taxon>
        <taxon>Arachnida</taxon>
        <taxon>Acari</taxon>
        <taxon>Acariformes</taxon>
        <taxon>Sarcoptiformes</taxon>
        <taxon>Oribatida</taxon>
        <taxon>Brachypylina</taxon>
        <taxon>Oppioidea</taxon>
        <taxon>Oppiidae</taxon>
        <taxon>Oppiella</taxon>
    </lineage>
</organism>
<dbReference type="PANTHER" id="PTHR13401:SF2">
    <property type="entry name" value="RAGULATOR COMPLEX PROTEIN LAMTOR1"/>
    <property type="match status" value="1"/>
</dbReference>
<dbReference type="PANTHER" id="PTHR13401">
    <property type="entry name" value="RAGULATOR COMPLEX PROTEIN LAMTOR1"/>
    <property type="match status" value="1"/>
</dbReference>
<dbReference type="OrthoDB" id="5562028at2759"/>
<evidence type="ECO:0000256" key="4">
    <source>
        <dbReference type="ARBA" id="ARBA00016099"/>
    </source>
</evidence>
<keyword evidence="7" id="KW-0472">Membrane</keyword>
<keyword evidence="6" id="KW-0967">Endosome</keyword>
<evidence type="ECO:0000313" key="12">
    <source>
        <dbReference type="EMBL" id="CAD7648605.1"/>
    </source>
</evidence>
<gene>
    <name evidence="12" type="ORF">ONB1V03_LOCUS6845</name>
</gene>
<evidence type="ECO:0000256" key="5">
    <source>
        <dbReference type="ARBA" id="ARBA00022707"/>
    </source>
</evidence>
<dbReference type="GO" id="GO:0016197">
    <property type="term" value="P:endosomal transport"/>
    <property type="evidence" value="ECO:0007669"/>
    <property type="project" value="InterPro"/>
</dbReference>
<name>A0A7R9LVF0_9ACAR</name>
<evidence type="ECO:0000256" key="6">
    <source>
        <dbReference type="ARBA" id="ARBA00022753"/>
    </source>
</evidence>
<keyword evidence="10" id="KW-0449">Lipoprotein</keyword>
<comment type="similarity">
    <text evidence="3">Belongs to the LAMTOR1 family.</text>
</comment>
<keyword evidence="13" id="KW-1185">Reference proteome</keyword>